<comment type="caution">
    <text evidence="2">The sequence shown here is derived from an EMBL/GenBank/DDBJ whole genome shotgun (WGS) entry which is preliminary data.</text>
</comment>
<sequence length="523" mass="58817">MKKHIIITIILLVAVVAVTVVYFKNLNTTTASSTGKVMESIPNTAGLVFEFGNDAGFYDIFKDNDLLTNIAGKQKMQELDLLRRKLLNAPLLKNYFNDQHIYVSIHGQPADSISFLITVAGSAIFSKTHIAELAKQAKTGLKITDTKLGGKNGYSIYLDSLKKTFYVADKGNNIFSGSFSKPLAEQSAGYKPAKGSINYLQIPDQQNNNSLANLYVNYEQLTPLFDMFFKSTNNSVLKTLRMMPGLAALPINYRKDALIFNGYTNIQTDKRLSYATLFRKQQPTVSKLKDLLPSTTALSTCFTLSDVKKFAQDLDQFHKNAGLEAEKNTLFKKVKDESGVSLPGKFNGQLTGEFAVVTTRFDEKFAIIPIKDPQSTRQLMVSISNMATDDVGQFRYNKLPFFLLGDAFSVFNHPYFMILDGYLILSNSQNELNSFKDSYDNDKFLNRTDGFQKFDNLLAERCNVSYLIHFRNVYPLLKRDMKPSYSTLFNPDGQIGDRLQALSWQLSGADGSYYTNFCLTFND</sequence>
<dbReference type="RefSeq" id="WP_194111352.1">
    <property type="nucleotide sequence ID" value="NZ_JADFFL010000003.1"/>
</dbReference>
<evidence type="ECO:0008006" key="4">
    <source>
        <dbReference type="Google" id="ProtNLM"/>
    </source>
</evidence>
<evidence type="ECO:0000256" key="1">
    <source>
        <dbReference type="SAM" id="Phobius"/>
    </source>
</evidence>
<organism evidence="2 3">
    <name type="scientific">Mucilaginibacter myungsuensis</name>
    <dbReference type="NCBI Taxonomy" id="649104"/>
    <lineage>
        <taxon>Bacteria</taxon>
        <taxon>Pseudomonadati</taxon>
        <taxon>Bacteroidota</taxon>
        <taxon>Sphingobacteriia</taxon>
        <taxon>Sphingobacteriales</taxon>
        <taxon>Sphingobacteriaceae</taxon>
        <taxon>Mucilaginibacter</taxon>
    </lineage>
</organism>
<dbReference type="EMBL" id="JADFFL010000003">
    <property type="protein sequence ID" value="MBE9662164.1"/>
    <property type="molecule type" value="Genomic_DNA"/>
</dbReference>
<keyword evidence="1" id="KW-0472">Membrane</keyword>
<feature type="transmembrane region" description="Helical" evidence="1">
    <location>
        <begin position="5"/>
        <end position="23"/>
    </location>
</feature>
<name>A0A929PWI3_9SPHI</name>
<proteinExistence type="predicted"/>
<keyword evidence="3" id="KW-1185">Reference proteome</keyword>
<evidence type="ECO:0000313" key="2">
    <source>
        <dbReference type="EMBL" id="MBE9662164.1"/>
    </source>
</evidence>
<gene>
    <name evidence="2" type="ORF">IRJ16_09730</name>
</gene>
<keyword evidence="1" id="KW-0812">Transmembrane</keyword>
<keyword evidence="1" id="KW-1133">Transmembrane helix</keyword>
<evidence type="ECO:0000313" key="3">
    <source>
        <dbReference type="Proteomes" id="UP000622475"/>
    </source>
</evidence>
<protein>
    <recommendedName>
        <fullName evidence="4">DUF3352 domain-containing protein</fullName>
    </recommendedName>
</protein>
<reference evidence="2" key="1">
    <citation type="submission" date="2020-10" db="EMBL/GenBank/DDBJ databases">
        <title>Mucilaginibacter mali sp. nov., isolated from rhizosphere soil of apple orchard.</title>
        <authorList>
            <person name="Lee J.-S."/>
            <person name="Kim H.S."/>
            <person name="Kim J.-S."/>
        </authorList>
    </citation>
    <scope>NUCLEOTIDE SEQUENCE</scope>
    <source>
        <strain evidence="2">KCTC 22746</strain>
    </source>
</reference>
<dbReference type="Proteomes" id="UP000622475">
    <property type="component" value="Unassembled WGS sequence"/>
</dbReference>
<dbReference type="AlphaFoldDB" id="A0A929PWI3"/>
<accession>A0A929PWI3</accession>